<dbReference type="SMART" id="SM00342">
    <property type="entry name" value="HTH_ARAC"/>
    <property type="match status" value="1"/>
</dbReference>
<dbReference type="EMBL" id="JACJVQ010000005">
    <property type="protein sequence ID" value="MBB6633696.1"/>
    <property type="molecule type" value="Genomic_DNA"/>
</dbReference>
<keyword evidence="3" id="KW-0813">Transport</keyword>
<dbReference type="Pfam" id="PF12833">
    <property type="entry name" value="HTH_18"/>
    <property type="match status" value="1"/>
</dbReference>
<evidence type="ECO:0000256" key="6">
    <source>
        <dbReference type="ARBA" id="ARBA00023163"/>
    </source>
</evidence>
<comment type="caution">
    <text evidence="9">The sequence shown here is derived from an EMBL/GenBank/DDBJ whole genome shotgun (WGS) entry which is preliminary data.</text>
</comment>
<protein>
    <submittedName>
        <fullName evidence="9">Helix-turn-helix domain-containing protein</fullName>
    </submittedName>
</protein>
<keyword evidence="4" id="KW-0732">Signal</keyword>
<feature type="domain" description="Fe/B12 periplasmic-binding" evidence="8">
    <location>
        <begin position="270"/>
        <end position="534"/>
    </location>
</feature>
<name>A0A841SSX9_9BACL</name>
<evidence type="ECO:0000256" key="2">
    <source>
        <dbReference type="ARBA" id="ARBA00008814"/>
    </source>
</evidence>
<dbReference type="InterPro" id="IPR051313">
    <property type="entry name" value="Bact_iron-sidero_bind"/>
</dbReference>
<evidence type="ECO:0000259" key="7">
    <source>
        <dbReference type="PROSITE" id="PS01124"/>
    </source>
</evidence>
<gene>
    <name evidence="9" type="ORF">H7B67_06210</name>
</gene>
<evidence type="ECO:0000256" key="4">
    <source>
        <dbReference type="ARBA" id="ARBA00022729"/>
    </source>
</evidence>
<dbReference type="PANTHER" id="PTHR30532:SF21">
    <property type="entry name" value="SIDEROPHORE-BINDING LIPOPROTEIN YFIY-RELATED"/>
    <property type="match status" value="1"/>
</dbReference>
<dbReference type="RefSeq" id="WP_185118920.1">
    <property type="nucleotide sequence ID" value="NZ_JACJVQ010000005.1"/>
</dbReference>
<comment type="similarity">
    <text evidence="2">Belongs to the bacterial solute-binding protein 8 family.</text>
</comment>
<feature type="domain" description="HTH araC/xylS-type" evidence="7">
    <location>
        <begin position="166"/>
        <end position="264"/>
    </location>
</feature>
<dbReference type="GO" id="GO:1901678">
    <property type="term" value="P:iron coordination entity transport"/>
    <property type="evidence" value="ECO:0007669"/>
    <property type="project" value="UniProtKB-ARBA"/>
</dbReference>
<dbReference type="GO" id="GO:0003700">
    <property type="term" value="F:DNA-binding transcription factor activity"/>
    <property type="evidence" value="ECO:0007669"/>
    <property type="project" value="InterPro"/>
</dbReference>
<dbReference type="SUPFAM" id="SSF53807">
    <property type="entry name" value="Helical backbone' metal receptor"/>
    <property type="match status" value="1"/>
</dbReference>
<dbReference type="PROSITE" id="PS01124">
    <property type="entry name" value="HTH_ARAC_FAMILY_2"/>
    <property type="match status" value="1"/>
</dbReference>
<dbReference type="Pfam" id="PF01497">
    <property type="entry name" value="Peripla_BP_2"/>
    <property type="match status" value="1"/>
</dbReference>
<evidence type="ECO:0000256" key="1">
    <source>
        <dbReference type="ARBA" id="ARBA00004196"/>
    </source>
</evidence>
<evidence type="ECO:0000259" key="8">
    <source>
        <dbReference type="PROSITE" id="PS50983"/>
    </source>
</evidence>
<evidence type="ECO:0000256" key="3">
    <source>
        <dbReference type="ARBA" id="ARBA00022448"/>
    </source>
</evidence>
<dbReference type="PANTHER" id="PTHR30532">
    <property type="entry name" value="IRON III DICITRATE-BINDING PERIPLASMIC PROTEIN"/>
    <property type="match status" value="1"/>
</dbReference>
<evidence type="ECO:0000313" key="10">
    <source>
        <dbReference type="Proteomes" id="UP000535838"/>
    </source>
</evidence>
<dbReference type="InterPro" id="IPR018060">
    <property type="entry name" value="HTH_AraC"/>
</dbReference>
<dbReference type="AlphaFoldDB" id="A0A841SSX9"/>
<keyword evidence="6" id="KW-0804">Transcription</keyword>
<dbReference type="Gene3D" id="1.10.10.60">
    <property type="entry name" value="Homeodomain-like"/>
    <property type="match status" value="2"/>
</dbReference>
<dbReference type="Gene3D" id="3.40.50.1980">
    <property type="entry name" value="Nitrogenase molybdenum iron protein domain"/>
    <property type="match status" value="2"/>
</dbReference>
<dbReference type="PROSITE" id="PS50983">
    <property type="entry name" value="FE_B12_PBP"/>
    <property type="match status" value="1"/>
</dbReference>
<dbReference type="GO" id="GO:0043565">
    <property type="term" value="F:sequence-specific DNA binding"/>
    <property type="evidence" value="ECO:0007669"/>
    <property type="project" value="InterPro"/>
</dbReference>
<evidence type="ECO:0000313" key="9">
    <source>
        <dbReference type="EMBL" id="MBB6633696.1"/>
    </source>
</evidence>
<keyword evidence="5" id="KW-0805">Transcription regulation</keyword>
<reference evidence="9 10" key="1">
    <citation type="submission" date="2020-08" db="EMBL/GenBank/DDBJ databases">
        <title>Cohnella phylogeny.</title>
        <authorList>
            <person name="Dunlap C."/>
        </authorList>
    </citation>
    <scope>NUCLEOTIDE SEQUENCE [LARGE SCALE GENOMIC DNA]</scope>
    <source>
        <strain evidence="9 10">DSM 25241</strain>
    </source>
</reference>
<dbReference type="Proteomes" id="UP000535838">
    <property type="component" value="Unassembled WGS sequence"/>
</dbReference>
<dbReference type="InterPro" id="IPR002491">
    <property type="entry name" value="ABC_transptr_periplasmic_BD"/>
</dbReference>
<keyword evidence="10" id="KW-1185">Reference proteome</keyword>
<evidence type="ECO:0000256" key="5">
    <source>
        <dbReference type="ARBA" id="ARBA00023015"/>
    </source>
</evidence>
<dbReference type="SUPFAM" id="SSF46689">
    <property type="entry name" value="Homeodomain-like"/>
    <property type="match status" value="2"/>
</dbReference>
<proteinExistence type="inferred from homology"/>
<dbReference type="GO" id="GO:0030288">
    <property type="term" value="C:outer membrane-bounded periplasmic space"/>
    <property type="evidence" value="ECO:0007669"/>
    <property type="project" value="TreeGrafter"/>
</dbReference>
<sequence length="536" mass="60762">MARNSPDAEHWSYFLYRMHAMARRTSGQPEARRRRARHRLILAFSGEGTLELEGSSYKVVSSHAYFIPPNASCRMTLGLQRPAELAEIEFSAIGPEGTREMEPKLPVSLPISHMPTCLMLYKELEKEAGKSGRLELRTNLRFQELLLALLEPLEASAEPQPERAVQATVEYMERHYRMNLTRQELAAMAGMSADHYTRTFKKAMGKTPTEFLTDIRLGHAKRALVLTNDSYRSIAQNVGFANEFYFSRKFKKENGVAPSAYAEKWRAERRIVTLQHHLTGHLLALGVAPRGALINGFYPLRRELTGTMAIGEFRPDLDKLVAARPGLILTYELLDEATEPKARMFGKIAPTVTIPFFADWRSQQHEVAKAAGLEREATGWLERYELKASMVRRDLRDRIGEDSVLIVGVGNRRLCLFGRRNVGAVLYEDLGIRAPEAAEGIEHFRLIDKEELFACDADRIVFTGFRNDGSEATREGIQSVLRSLRADPRWSGMKAARNGRIYSLLEEQHLYTLYTSYSHDLLLDRLLALFGDDGIV</sequence>
<dbReference type="InterPro" id="IPR009057">
    <property type="entry name" value="Homeodomain-like_sf"/>
</dbReference>
<comment type="subcellular location">
    <subcellularLocation>
        <location evidence="1">Cell envelope</location>
    </subcellularLocation>
</comment>
<organism evidence="9 10">
    <name type="scientific">Cohnella thailandensis</name>
    <dbReference type="NCBI Taxonomy" id="557557"/>
    <lineage>
        <taxon>Bacteria</taxon>
        <taxon>Bacillati</taxon>
        <taxon>Bacillota</taxon>
        <taxon>Bacilli</taxon>
        <taxon>Bacillales</taxon>
        <taxon>Paenibacillaceae</taxon>
        <taxon>Cohnella</taxon>
    </lineage>
</organism>
<accession>A0A841SSX9</accession>